<feature type="transmembrane region" description="Helical" evidence="8">
    <location>
        <begin position="392"/>
        <end position="410"/>
    </location>
</feature>
<dbReference type="Gene3D" id="3.40.190.10">
    <property type="entry name" value="Periplasmic binding protein-like II"/>
    <property type="match status" value="1"/>
</dbReference>
<dbReference type="SUPFAM" id="SSF53850">
    <property type="entry name" value="Periplasmic binding protein-like II"/>
    <property type="match status" value="1"/>
</dbReference>
<accession>A0A7E5WP23</accession>
<dbReference type="PANTHER" id="PTHR42643">
    <property type="entry name" value="IONOTROPIC RECEPTOR 20A-RELATED"/>
    <property type="match status" value="1"/>
</dbReference>
<gene>
    <name evidence="11" type="primary">LOC113504405</name>
</gene>
<feature type="signal peptide" evidence="9">
    <location>
        <begin position="1"/>
        <end position="20"/>
    </location>
</feature>
<proteinExistence type="predicted"/>
<dbReference type="RefSeq" id="XP_026742463.1">
    <property type="nucleotide sequence ID" value="XM_026886662.1"/>
</dbReference>
<keyword evidence="3 8" id="KW-0812">Transmembrane</keyword>
<dbReference type="PANTHER" id="PTHR42643:SF30">
    <property type="entry name" value="IONOTROPIC RECEPTOR 40A-RELATED"/>
    <property type="match status" value="1"/>
</dbReference>
<dbReference type="AlphaFoldDB" id="A0A7E5WP23"/>
<keyword evidence="7" id="KW-0325">Glycoprotein</keyword>
<keyword evidence="6" id="KW-0675">Receptor</keyword>
<sequence length="614" mass="71686">MARTLFLRIFLLTLIKFASGLQSDDSPRLRTFKTYHFYKTAPCVLYILTKYFSCGTVTTFINPDLGIDPLIERLNSEEYCQSVILKSFQDRSGFILTNVYVITAYEYEDMVSGLLYLKRDKFWNPRAKFIITIKRLKDEEVELVFRNLLKHRIYSVVVIRNMISDATIYTYYPFQNNKCGNIFNEAVILGTCEDRSNITDYFPTNDITLLKNCVIRIVASDDVPNFISPSSNFTVYGKYVSGLDQYLLETIADKEGFKTHYDIFDVEEVEGIVLPNLTSTGLLMYLDHGIADIAAGGFVLMENRYQLFDFIWGFNYASYYLYTPAIGDQKWKQAFKEFGVETWVLIFASFLLVMFVCIILKNLLIDDTFSSLNLWGYFFGNANSGLSINKTFRIIILCWAWFAFFISNLYNTALCSLIAVHVHVKPHMANIDVLKSLSYKPCISDNTRMYFMFAYNQTLPEGEYIHDCTYTDGSLAYSASTKNYYSIEMEYSYKLKEYEYLDIYGKPKLDGSVFTDSQIIVMYLVRGFPFIEKFQDYALRLFESGLTTNHLKFINLRSFNVMQRHPKPFEQINLNDLKVHFWILIVGQILSFICFLFEIWYKYIKQDKVFKKIV</sequence>
<evidence type="ECO:0000313" key="11">
    <source>
        <dbReference type="RefSeq" id="XP_026742463.1"/>
    </source>
</evidence>
<evidence type="ECO:0000313" key="10">
    <source>
        <dbReference type="Proteomes" id="UP000322000"/>
    </source>
</evidence>
<reference evidence="11" key="1">
    <citation type="submission" date="2025-08" db="UniProtKB">
        <authorList>
            <consortium name="RefSeq"/>
        </authorList>
    </citation>
    <scope>IDENTIFICATION</scope>
</reference>
<evidence type="ECO:0000256" key="3">
    <source>
        <dbReference type="ARBA" id="ARBA00022692"/>
    </source>
</evidence>
<evidence type="ECO:0000256" key="5">
    <source>
        <dbReference type="ARBA" id="ARBA00023136"/>
    </source>
</evidence>
<evidence type="ECO:0000256" key="4">
    <source>
        <dbReference type="ARBA" id="ARBA00022989"/>
    </source>
</evidence>
<protein>
    <submittedName>
        <fullName evidence="11">Uncharacterized protein LOC113504405</fullName>
    </submittedName>
</protein>
<comment type="subcellular location">
    <subcellularLocation>
        <location evidence="1">Cell membrane</location>
        <topology evidence="1">Multi-pass membrane protein</topology>
    </subcellularLocation>
</comment>
<evidence type="ECO:0000256" key="6">
    <source>
        <dbReference type="ARBA" id="ARBA00023170"/>
    </source>
</evidence>
<dbReference type="InterPro" id="IPR052192">
    <property type="entry name" value="Insect_Ionotropic_Sensory_Rcpt"/>
</dbReference>
<keyword evidence="9" id="KW-0732">Signal</keyword>
<name>A0A7E5WP23_TRINI</name>
<dbReference type="KEGG" id="tnl:113504405"/>
<dbReference type="InParanoid" id="A0A7E5WP23"/>
<evidence type="ECO:0000256" key="1">
    <source>
        <dbReference type="ARBA" id="ARBA00004651"/>
    </source>
</evidence>
<evidence type="ECO:0000256" key="8">
    <source>
        <dbReference type="SAM" id="Phobius"/>
    </source>
</evidence>
<organism evidence="10 11">
    <name type="scientific">Trichoplusia ni</name>
    <name type="common">Cabbage looper</name>
    <dbReference type="NCBI Taxonomy" id="7111"/>
    <lineage>
        <taxon>Eukaryota</taxon>
        <taxon>Metazoa</taxon>
        <taxon>Ecdysozoa</taxon>
        <taxon>Arthropoda</taxon>
        <taxon>Hexapoda</taxon>
        <taxon>Insecta</taxon>
        <taxon>Pterygota</taxon>
        <taxon>Neoptera</taxon>
        <taxon>Endopterygota</taxon>
        <taxon>Lepidoptera</taxon>
        <taxon>Glossata</taxon>
        <taxon>Ditrysia</taxon>
        <taxon>Noctuoidea</taxon>
        <taxon>Noctuidae</taxon>
        <taxon>Plusiinae</taxon>
        <taxon>Trichoplusia</taxon>
    </lineage>
</organism>
<dbReference type="GeneID" id="113504405"/>
<evidence type="ECO:0000256" key="7">
    <source>
        <dbReference type="ARBA" id="ARBA00023180"/>
    </source>
</evidence>
<keyword evidence="2" id="KW-1003">Cell membrane</keyword>
<dbReference type="GO" id="GO:0005886">
    <property type="term" value="C:plasma membrane"/>
    <property type="evidence" value="ECO:0007669"/>
    <property type="project" value="UniProtKB-SubCell"/>
</dbReference>
<keyword evidence="10" id="KW-1185">Reference proteome</keyword>
<feature type="transmembrane region" description="Helical" evidence="8">
    <location>
        <begin position="343"/>
        <end position="364"/>
    </location>
</feature>
<dbReference type="Proteomes" id="UP000322000">
    <property type="component" value="Chromosome 22"/>
</dbReference>
<feature type="transmembrane region" description="Helical" evidence="8">
    <location>
        <begin position="579"/>
        <end position="601"/>
    </location>
</feature>
<evidence type="ECO:0000256" key="9">
    <source>
        <dbReference type="SAM" id="SignalP"/>
    </source>
</evidence>
<dbReference type="OrthoDB" id="6430908at2759"/>
<evidence type="ECO:0000256" key="2">
    <source>
        <dbReference type="ARBA" id="ARBA00022475"/>
    </source>
</evidence>
<feature type="chain" id="PRO_5028872545" evidence="9">
    <location>
        <begin position="21"/>
        <end position="614"/>
    </location>
</feature>
<keyword evidence="5 8" id="KW-0472">Membrane</keyword>
<keyword evidence="4 8" id="KW-1133">Transmembrane helix</keyword>